<sequence length="253" mass="29076">MPLIEEFERSGIWLFRWRSYLPFVFLPLIFVAAVRYPVIEAHPNLHLAWGIFSVGVSLLGLFVRCHTVGHAADGTSGRNTKQQIAESLNTSGFYSVLRHPLYLGNFLVALGIVLHSLAPWLVAIYVMSFALYYERIMFTEEAFLRQKFGSDFIRWSSRTPAFIPRLKRWRSAELPMNWPKVIRAESAAVAVIAVAFPGVELLMHRVQQGKVAVETSWYFIFAAGVVLYGIARYMKRRYRRYNSRKLGPREAIT</sequence>
<feature type="transmembrane region" description="Helical" evidence="5">
    <location>
        <begin position="20"/>
        <end position="38"/>
    </location>
</feature>
<dbReference type="GeneID" id="90608803"/>
<comment type="caution">
    <text evidence="6">The sequence shown here is derived from an EMBL/GenBank/DDBJ whole genome shotgun (WGS) entry which is preliminary data.</text>
</comment>
<feature type="transmembrane region" description="Helical" evidence="5">
    <location>
        <begin position="186"/>
        <end position="204"/>
    </location>
</feature>
<dbReference type="RefSeq" id="WP_099260835.1">
    <property type="nucleotide sequence ID" value="NZ_NIZW01000008.1"/>
</dbReference>
<evidence type="ECO:0000256" key="3">
    <source>
        <dbReference type="ARBA" id="ARBA00022989"/>
    </source>
</evidence>
<evidence type="ECO:0000256" key="4">
    <source>
        <dbReference type="ARBA" id="ARBA00023136"/>
    </source>
</evidence>
<accession>A0A2G1W7R3</accession>
<dbReference type="PANTHER" id="PTHR12714">
    <property type="entry name" value="PROTEIN-S ISOPRENYLCYSTEINE O-METHYLTRANSFERASE"/>
    <property type="match status" value="1"/>
</dbReference>
<evidence type="ECO:0000313" key="6">
    <source>
        <dbReference type="EMBL" id="PHQ35077.1"/>
    </source>
</evidence>
<keyword evidence="6" id="KW-0808">Transferase</keyword>
<organism evidence="6 7">
    <name type="scientific">Rhodopirellula bahusiensis</name>
    <dbReference type="NCBI Taxonomy" id="2014065"/>
    <lineage>
        <taxon>Bacteria</taxon>
        <taxon>Pseudomonadati</taxon>
        <taxon>Planctomycetota</taxon>
        <taxon>Planctomycetia</taxon>
        <taxon>Pirellulales</taxon>
        <taxon>Pirellulaceae</taxon>
        <taxon>Rhodopirellula</taxon>
    </lineage>
</organism>
<comment type="subcellular location">
    <subcellularLocation>
        <location evidence="1">Endomembrane system</location>
        <topology evidence="1">Multi-pass membrane protein</topology>
    </subcellularLocation>
</comment>
<keyword evidence="2 5" id="KW-0812">Transmembrane</keyword>
<feature type="transmembrane region" description="Helical" evidence="5">
    <location>
        <begin position="45"/>
        <end position="63"/>
    </location>
</feature>
<protein>
    <submittedName>
        <fullName evidence="6">Isoprenylcysteine carboxyl methyltransferase</fullName>
    </submittedName>
</protein>
<dbReference type="InterPro" id="IPR007318">
    <property type="entry name" value="Phopholipid_MeTrfase"/>
</dbReference>
<dbReference type="Proteomes" id="UP000225740">
    <property type="component" value="Unassembled WGS sequence"/>
</dbReference>
<keyword evidence="7" id="KW-1185">Reference proteome</keyword>
<evidence type="ECO:0000256" key="1">
    <source>
        <dbReference type="ARBA" id="ARBA00004127"/>
    </source>
</evidence>
<name>A0A2G1W7R3_9BACT</name>
<dbReference type="GO" id="GO:0032259">
    <property type="term" value="P:methylation"/>
    <property type="evidence" value="ECO:0007669"/>
    <property type="project" value="UniProtKB-KW"/>
</dbReference>
<dbReference type="AlphaFoldDB" id="A0A2G1W7R3"/>
<keyword evidence="4 5" id="KW-0472">Membrane</keyword>
<gene>
    <name evidence="6" type="ORF">CEE69_11675</name>
</gene>
<dbReference type="EMBL" id="NIZW01000008">
    <property type="protein sequence ID" value="PHQ35077.1"/>
    <property type="molecule type" value="Genomic_DNA"/>
</dbReference>
<evidence type="ECO:0000256" key="5">
    <source>
        <dbReference type="SAM" id="Phobius"/>
    </source>
</evidence>
<dbReference type="GO" id="GO:0008168">
    <property type="term" value="F:methyltransferase activity"/>
    <property type="evidence" value="ECO:0007669"/>
    <property type="project" value="UniProtKB-KW"/>
</dbReference>
<reference evidence="6 7" key="1">
    <citation type="submission" date="2017-06" db="EMBL/GenBank/DDBJ databases">
        <title>Description of Rhodopirellula bahusiensis sp. nov.</title>
        <authorList>
            <person name="Kizina J."/>
            <person name="Harder J."/>
        </authorList>
    </citation>
    <scope>NUCLEOTIDE SEQUENCE [LARGE SCALE GENOMIC DNA]</scope>
    <source>
        <strain evidence="6 7">SWK21</strain>
    </source>
</reference>
<proteinExistence type="predicted"/>
<dbReference type="OrthoDB" id="5471300at2"/>
<keyword evidence="6" id="KW-0489">Methyltransferase</keyword>
<feature type="transmembrane region" description="Helical" evidence="5">
    <location>
        <begin position="216"/>
        <end position="234"/>
    </location>
</feature>
<evidence type="ECO:0000256" key="2">
    <source>
        <dbReference type="ARBA" id="ARBA00022692"/>
    </source>
</evidence>
<dbReference type="Gene3D" id="1.20.120.1630">
    <property type="match status" value="1"/>
</dbReference>
<evidence type="ECO:0000313" key="7">
    <source>
        <dbReference type="Proteomes" id="UP000225740"/>
    </source>
</evidence>
<feature type="transmembrane region" description="Helical" evidence="5">
    <location>
        <begin position="106"/>
        <end position="133"/>
    </location>
</feature>
<dbReference type="GO" id="GO:0012505">
    <property type="term" value="C:endomembrane system"/>
    <property type="evidence" value="ECO:0007669"/>
    <property type="project" value="UniProtKB-SubCell"/>
</dbReference>
<dbReference type="Pfam" id="PF04191">
    <property type="entry name" value="PEMT"/>
    <property type="match status" value="1"/>
</dbReference>
<dbReference type="PANTHER" id="PTHR12714:SF9">
    <property type="entry name" value="PROTEIN-S-ISOPRENYLCYSTEINE O-METHYLTRANSFERASE"/>
    <property type="match status" value="1"/>
</dbReference>
<keyword evidence="3 5" id="KW-1133">Transmembrane helix</keyword>